<keyword evidence="4" id="KW-0804">Transcription</keyword>
<reference evidence="7" key="1">
    <citation type="journal article" date="2019" name="Int. J. Syst. Evol. Microbiol.">
        <title>The Global Catalogue of Microorganisms (GCM) 10K type strain sequencing project: providing services to taxonomists for standard genome sequencing and annotation.</title>
        <authorList>
            <consortium name="The Broad Institute Genomics Platform"/>
            <consortium name="The Broad Institute Genome Sequencing Center for Infectious Disease"/>
            <person name="Wu L."/>
            <person name="Ma J."/>
        </authorList>
    </citation>
    <scope>NUCLEOTIDE SEQUENCE [LARGE SCALE GENOMIC DNA]</scope>
    <source>
        <strain evidence="7">CGMCC 1.16275</strain>
    </source>
</reference>
<dbReference type="CDD" id="cd08432">
    <property type="entry name" value="PBP2_GcdR_TrpI_HvrB_AmpR_like"/>
    <property type="match status" value="1"/>
</dbReference>
<comment type="similarity">
    <text evidence="1">Belongs to the LysR transcriptional regulatory family.</text>
</comment>
<dbReference type="SUPFAM" id="SSF46785">
    <property type="entry name" value="Winged helix' DNA-binding domain"/>
    <property type="match status" value="1"/>
</dbReference>
<dbReference type="PANTHER" id="PTHR30537">
    <property type="entry name" value="HTH-TYPE TRANSCRIPTIONAL REGULATOR"/>
    <property type="match status" value="1"/>
</dbReference>
<accession>A0ABW2KS58</accession>
<dbReference type="Proteomes" id="UP001596456">
    <property type="component" value="Unassembled WGS sequence"/>
</dbReference>
<evidence type="ECO:0000256" key="2">
    <source>
        <dbReference type="ARBA" id="ARBA00023015"/>
    </source>
</evidence>
<dbReference type="PRINTS" id="PR00039">
    <property type="entry name" value="HTHLYSR"/>
</dbReference>
<dbReference type="EMBL" id="JBHTCM010000007">
    <property type="protein sequence ID" value="MFC7332832.1"/>
    <property type="molecule type" value="Genomic_DNA"/>
</dbReference>
<gene>
    <name evidence="6" type="primary">gcvA</name>
    <name evidence="6" type="ORF">ACFQPS_06625</name>
</gene>
<evidence type="ECO:0000256" key="4">
    <source>
        <dbReference type="ARBA" id="ARBA00023163"/>
    </source>
</evidence>
<organism evidence="6 7">
    <name type="scientific">Rhodocista pekingensis</name>
    <dbReference type="NCBI Taxonomy" id="201185"/>
    <lineage>
        <taxon>Bacteria</taxon>
        <taxon>Pseudomonadati</taxon>
        <taxon>Pseudomonadota</taxon>
        <taxon>Alphaproteobacteria</taxon>
        <taxon>Rhodospirillales</taxon>
        <taxon>Azospirillaceae</taxon>
        <taxon>Rhodocista</taxon>
    </lineage>
</organism>
<dbReference type="Gene3D" id="3.40.190.10">
    <property type="entry name" value="Periplasmic binding protein-like II"/>
    <property type="match status" value="2"/>
</dbReference>
<dbReference type="SUPFAM" id="SSF53850">
    <property type="entry name" value="Periplasmic binding protein-like II"/>
    <property type="match status" value="1"/>
</dbReference>
<dbReference type="PANTHER" id="PTHR30537:SF26">
    <property type="entry name" value="GLYCINE CLEAVAGE SYSTEM TRANSCRIPTIONAL ACTIVATOR"/>
    <property type="match status" value="1"/>
</dbReference>
<dbReference type="Gene3D" id="1.10.10.10">
    <property type="entry name" value="Winged helix-like DNA-binding domain superfamily/Winged helix DNA-binding domain"/>
    <property type="match status" value="1"/>
</dbReference>
<dbReference type="InterPro" id="IPR036388">
    <property type="entry name" value="WH-like_DNA-bd_sf"/>
</dbReference>
<dbReference type="NCBIfam" id="NF008352">
    <property type="entry name" value="PRK11139.1"/>
    <property type="match status" value="1"/>
</dbReference>
<evidence type="ECO:0000256" key="3">
    <source>
        <dbReference type="ARBA" id="ARBA00023125"/>
    </source>
</evidence>
<evidence type="ECO:0000259" key="5">
    <source>
        <dbReference type="PROSITE" id="PS50931"/>
    </source>
</evidence>
<sequence>MTRRLPPLNALRAFEAAARHLSFTRAAAELGVTQAAVSYQIRLLEEHVRQPLFRRLTRRLELTDAGHDLAEAVADGFQRIGGAVERLTERRAGTVLSISTLQTFASQWLVPRLGHFQVLHPEIAVRLDASARIVDLEREFDVAIRNGRGDWPGLAADKVIDLSVAPVLSPALLHRAGGLAGPADLLRLPLLDTVDPDDRRLWLGWFRQAGVPVDAADLPASIQFDTQQFSGQAAMMGQGVAMVCPAFFGPEIAAGRLVPPFPGLLFDTGDAFWVVSSRRRAQEPDIRAFRAWVLSEVTACAGAA</sequence>
<evidence type="ECO:0000313" key="7">
    <source>
        <dbReference type="Proteomes" id="UP001596456"/>
    </source>
</evidence>
<dbReference type="InterPro" id="IPR036390">
    <property type="entry name" value="WH_DNA-bd_sf"/>
</dbReference>
<dbReference type="PROSITE" id="PS50931">
    <property type="entry name" value="HTH_LYSR"/>
    <property type="match status" value="1"/>
</dbReference>
<keyword evidence="2" id="KW-0805">Transcription regulation</keyword>
<keyword evidence="3" id="KW-0238">DNA-binding</keyword>
<dbReference type="InterPro" id="IPR000847">
    <property type="entry name" value="LysR_HTH_N"/>
</dbReference>
<evidence type="ECO:0000313" key="6">
    <source>
        <dbReference type="EMBL" id="MFC7332832.1"/>
    </source>
</evidence>
<dbReference type="InterPro" id="IPR058163">
    <property type="entry name" value="LysR-type_TF_proteobact-type"/>
</dbReference>
<dbReference type="Pfam" id="PF03466">
    <property type="entry name" value="LysR_substrate"/>
    <property type="match status" value="1"/>
</dbReference>
<proteinExistence type="inferred from homology"/>
<name>A0ABW2KS58_9PROT</name>
<dbReference type="RefSeq" id="WP_377357526.1">
    <property type="nucleotide sequence ID" value="NZ_JBHTCM010000007.1"/>
</dbReference>
<protein>
    <submittedName>
        <fullName evidence="6">Transcriptional regulator GcvA</fullName>
    </submittedName>
</protein>
<feature type="domain" description="HTH lysR-type" evidence="5">
    <location>
        <begin position="6"/>
        <end position="63"/>
    </location>
</feature>
<dbReference type="InterPro" id="IPR005119">
    <property type="entry name" value="LysR_subst-bd"/>
</dbReference>
<evidence type="ECO:0000256" key="1">
    <source>
        <dbReference type="ARBA" id="ARBA00009437"/>
    </source>
</evidence>
<comment type="caution">
    <text evidence="6">The sequence shown here is derived from an EMBL/GenBank/DDBJ whole genome shotgun (WGS) entry which is preliminary data.</text>
</comment>
<dbReference type="Pfam" id="PF00126">
    <property type="entry name" value="HTH_1"/>
    <property type="match status" value="1"/>
</dbReference>
<keyword evidence="7" id="KW-1185">Reference proteome</keyword>